<evidence type="ECO:0000313" key="1">
    <source>
        <dbReference type="EMBL" id="JAH12060.1"/>
    </source>
</evidence>
<dbReference type="EMBL" id="GBXM01096517">
    <property type="protein sequence ID" value="JAH12060.1"/>
    <property type="molecule type" value="Transcribed_RNA"/>
</dbReference>
<reference evidence="1" key="2">
    <citation type="journal article" date="2015" name="Fish Shellfish Immunol.">
        <title>Early steps in the European eel (Anguilla anguilla)-Vibrio vulnificus interaction in the gills: Role of the RtxA13 toxin.</title>
        <authorList>
            <person name="Callol A."/>
            <person name="Pajuelo D."/>
            <person name="Ebbesson L."/>
            <person name="Teles M."/>
            <person name="MacKenzie S."/>
            <person name="Amaro C."/>
        </authorList>
    </citation>
    <scope>NUCLEOTIDE SEQUENCE</scope>
</reference>
<organism evidence="1">
    <name type="scientific">Anguilla anguilla</name>
    <name type="common">European freshwater eel</name>
    <name type="synonym">Muraena anguilla</name>
    <dbReference type="NCBI Taxonomy" id="7936"/>
    <lineage>
        <taxon>Eukaryota</taxon>
        <taxon>Metazoa</taxon>
        <taxon>Chordata</taxon>
        <taxon>Craniata</taxon>
        <taxon>Vertebrata</taxon>
        <taxon>Euteleostomi</taxon>
        <taxon>Actinopterygii</taxon>
        <taxon>Neopterygii</taxon>
        <taxon>Teleostei</taxon>
        <taxon>Anguilliformes</taxon>
        <taxon>Anguillidae</taxon>
        <taxon>Anguilla</taxon>
    </lineage>
</organism>
<protein>
    <submittedName>
        <fullName evidence="1">Uncharacterized protein</fullName>
    </submittedName>
</protein>
<sequence length="28" mass="3065">MASSNFEARKYAFASQFDALLSFGIHVG</sequence>
<dbReference type="AlphaFoldDB" id="A0A0E9Q6T9"/>
<accession>A0A0E9Q6T9</accession>
<name>A0A0E9Q6T9_ANGAN</name>
<proteinExistence type="predicted"/>
<reference evidence="1" key="1">
    <citation type="submission" date="2014-11" db="EMBL/GenBank/DDBJ databases">
        <authorList>
            <person name="Amaro Gonzalez C."/>
        </authorList>
    </citation>
    <scope>NUCLEOTIDE SEQUENCE</scope>
</reference>